<feature type="transmembrane region" description="Helical" evidence="1">
    <location>
        <begin position="171"/>
        <end position="191"/>
    </location>
</feature>
<dbReference type="Proteomes" id="UP001500002">
    <property type="component" value="Unassembled WGS sequence"/>
</dbReference>
<sequence length="205" mass="21463">MSQPTSPTRLNRSDTAGMYLTIVLGAIATAVTIWVAVTRLVEVLPGRDVPVLVPFIGETAQLPIGPNGAAVEVSVDQAVVTVPQPAAATQFAIVAEPIVTGLAIIAGIALLGLLCWNLARGRAFTRQNSRIIWWGTAVITAGWLLGTLLTTMSVNGALSAVSDYGYEGVTFATNFAPMFAILALAVVSSAFQIGERLQRDTEGLV</sequence>
<feature type="transmembrane region" description="Helical" evidence="1">
    <location>
        <begin position="98"/>
        <end position="119"/>
    </location>
</feature>
<comment type="caution">
    <text evidence="2">The sequence shown here is derived from an EMBL/GenBank/DDBJ whole genome shotgun (WGS) entry which is preliminary data.</text>
</comment>
<evidence type="ECO:0000256" key="1">
    <source>
        <dbReference type="SAM" id="Phobius"/>
    </source>
</evidence>
<keyword evidence="1" id="KW-1133">Transmembrane helix</keyword>
<organism evidence="2 3">
    <name type="scientific">Agromyces neolithicus</name>
    <dbReference type="NCBI Taxonomy" id="269420"/>
    <lineage>
        <taxon>Bacteria</taxon>
        <taxon>Bacillati</taxon>
        <taxon>Actinomycetota</taxon>
        <taxon>Actinomycetes</taxon>
        <taxon>Micrococcales</taxon>
        <taxon>Microbacteriaceae</taxon>
        <taxon>Agromyces</taxon>
    </lineage>
</organism>
<feature type="transmembrane region" description="Helical" evidence="1">
    <location>
        <begin position="131"/>
        <end position="151"/>
    </location>
</feature>
<keyword evidence="3" id="KW-1185">Reference proteome</keyword>
<dbReference type="EMBL" id="BAAANJ010000009">
    <property type="protein sequence ID" value="GAA1815567.1"/>
    <property type="molecule type" value="Genomic_DNA"/>
</dbReference>
<keyword evidence="1" id="KW-0812">Transmembrane</keyword>
<name>A0ABN2MC72_9MICO</name>
<accession>A0ABN2MC72</accession>
<protein>
    <recommendedName>
        <fullName evidence="4">DUF2975 domain-containing protein</fullName>
    </recommendedName>
</protein>
<evidence type="ECO:0000313" key="3">
    <source>
        <dbReference type="Proteomes" id="UP001500002"/>
    </source>
</evidence>
<dbReference type="RefSeq" id="WP_344296803.1">
    <property type="nucleotide sequence ID" value="NZ_BAAANJ010000009.1"/>
</dbReference>
<proteinExistence type="predicted"/>
<evidence type="ECO:0000313" key="2">
    <source>
        <dbReference type="EMBL" id="GAA1815567.1"/>
    </source>
</evidence>
<evidence type="ECO:0008006" key="4">
    <source>
        <dbReference type="Google" id="ProtNLM"/>
    </source>
</evidence>
<reference evidence="2 3" key="1">
    <citation type="journal article" date="2019" name="Int. J. Syst. Evol. Microbiol.">
        <title>The Global Catalogue of Microorganisms (GCM) 10K type strain sequencing project: providing services to taxonomists for standard genome sequencing and annotation.</title>
        <authorList>
            <consortium name="The Broad Institute Genomics Platform"/>
            <consortium name="The Broad Institute Genome Sequencing Center for Infectious Disease"/>
            <person name="Wu L."/>
            <person name="Ma J."/>
        </authorList>
    </citation>
    <scope>NUCLEOTIDE SEQUENCE [LARGE SCALE GENOMIC DNA]</scope>
    <source>
        <strain evidence="2 3">JCM 14322</strain>
    </source>
</reference>
<keyword evidence="1" id="KW-0472">Membrane</keyword>
<gene>
    <name evidence="2" type="ORF">GCM10009749_26710</name>
</gene>
<feature type="transmembrane region" description="Helical" evidence="1">
    <location>
        <begin position="16"/>
        <end position="37"/>
    </location>
</feature>